<gene>
    <name evidence="9 10" type="primary">rnc</name>
    <name evidence="10" type="ORF">C0V82_02960</name>
</gene>
<evidence type="ECO:0000256" key="6">
    <source>
        <dbReference type="ARBA" id="ARBA00022759"/>
    </source>
</evidence>
<keyword evidence="8 9" id="KW-0694">RNA-binding</keyword>
<keyword evidence="7 9" id="KW-0378">Hydrolase</keyword>
<feature type="active site" evidence="9">
    <location>
        <position position="49"/>
    </location>
</feature>
<dbReference type="SMART" id="SM00358">
    <property type="entry name" value="DSRM"/>
    <property type="match status" value="1"/>
</dbReference>
<keyword evidence="9" id="KW-0479">Metal-binding</keyword>
<dbReference type="EMBL" id="CP025611">
    <property type="protein sequence ID" value="AUN29316.1"/>
    <property type="molecule type" value="Genomic_DNA"/>
</dbReference>
<dbReference type="AlphaFoldDB" id="A0A2K9N9T2"/>
<dbReference type="HAMAP" id="MF_00104">
    <property type="entry name" value="RNase_III"/>
    <property type="match status" value="1"/>
</dbReference>
<dbReference type="GO" id="GO:0008033">
    <property type="term" value="P:tRNA processing"/>
    <property type="evidence" value="ECO:0007669"/>
    <property type="project" value="UniProtKB-KW"/>
</dbReference>
<keyword evidence="9" id="KW-0699">rRNA-binding</keyword>
<evidence type="ECO:0000256" key="8">
    <source>
        <dbReference type="ARBA" id="ARBA00022884"/>
    </source>
</evidence>
<protein>
    <recommendedName>
        <fullName evidence="9">Ribonuclease 3</fullName>
        <ecNumber evidence="9">3.1.26.3</ecNumber>
    </recommendedName>
    <alternativeName>
        <fullName evidence="9">Ribonuclease III</fullName>
        <shortName evidence="9">RNase III</shortName>
    </alternativeName>
</protein>
<dbReference type="SUPFAM" id="SSF54768">
    <property type="entry name" value="dsRNA-binding domain-like"/>
    <property type="match status" value="1"/>
</dbReference>
<keyword evidence="4 9" id="KW-0507">mRNA processing</keyword>
<dbReference type="CDD" id="cd00593">
    <property type="entry name" value="RIBOc"/>
    <property type="match status" value="1"/>
</dbReference>
<evidence type="ECO:0000256" key="3">
    <source>
        <dbReference type="ARBA" id="ARBA00022552"/>
    </source>
</evidence>
<dbReference type="OrthoDB" id="9805026at2"/>
<dbReference type="CDD" id="cd10845">
    <property type="entry name" value="DSRM_RNAse_III_family"/>
    <property type="match status" value="1"/>
</dbReference>
<dbReference type="KEGG" id="ncb:C0V82_02960"/>
<evidence type="ECO:0000256" key="4">
    <source>
        <dbReference type="ARBA" id="ARBA00022664"/>
    </source>
</evidence>
<dbReference type="GO" id="GO:0006364">
    <property type="term" value="P:rRNA processing"/>
    <property type="evidence" value="ECO:0007669"/>
    <property type="project" value="UniProtKB-UniRule"/>
</dbReference>
<dbReference type="Gene3D" id="3.30.160.20">
    <property type="match status" value="1"/>
</dbReference>
<feature type="binding site" evidence="9">
    <location>
        <position position="119"/>
    </location>
    <ligand>
        <name>Mg(2+)</name>
        <dbReference type="ChEBI" id="CHEBI:18420"/>
    </ligand>
</feature>
<dbReference type="Proteomes" id="UP000234752">
    <property type="component" value="Chromosome eg_1"/>
</dbReference>
<name>A0A2K9N9T2_9PROT</name>
<reference evidence="10 11" key="1">
    <citation type="submission" date="2017-12" db="EMBL/GenBank/DDBJ databases">
        <title>Genomes of bacteria within cyanobacterial aggregates.</title>
        <authorList>
            <person name="Cai H."/>
        </authorList>
    </citation>
    <scope>NUCLEOTIDE SEQUENCE [LARGE SCALE GENOMIC DNA]</scope>
    <source>
        <strain evidence="10 11">TH16</strain>
    </source>
</reference>
<dbReference type="GO" id="GO:0005737">
    <property type="term" value="C:cytoplasm"/>
    <property type="evidence" value="ECO:0007669"/>
    <property type="project" value="UniProtKB-SubCell"/>
</dbReference>
<dbReference type="PROSITE" id="PS00517">
    <property type="entry name" value="RNASE_3_1"/>
    <property type="match status" value="1"/>
</dbReference>
<dbReference type="Pfam" id="PF00035">
    <property type="entry name" value="dsrm"/>
    <property type="match status" value="1"/>
</dbReference>
<keyword evidence="5 9" id="KW-0540">Nuclease</keyword>
<comment type="function">
    <text evidence="9">Digests double-stranded RNA. Involved in the processing of primary rRNA transcript to yield the immediate precursors to the large and small rRNAs (23S and 16S). Processes some mRNAs, and tRNAs when they are encoded in the rRNA operon. Processes pre-crRNA and tracrRNA of type II CRISPR loci if present in the organism.</text>
</comment>
<dbReference type="EC" id="3.1.26.3" evidence="9"/>
<keyword evidence="6 9" id="KW-0255">Endonuclease</keyword>
<dbReference type="RefSeq" id="WP_102111054.1">
    <property type="nucleotide sequence ID" value="NZ_BMGN01000004.1"/>
</dbReference>
<dbReference type="GO" id="GO:0004525">
    <property type="term" value="F:ribonuclease III activity"/>
    <property type="evidence" value="ECO:0007669"/>
    <property type="project" value="UniProtKB-UniRule"/>
</dbReference>
<feature type="active site" evidence="9">
    <location>
        <position position="119"/>
    </location>
</feature>
<comment type="catalytic activity">
    <reaction evidence="1 9">
        <text>Endonucleolytic cleavage to 5'-phosphomonoester.</text>
        <dbReference type="EC" id="3.1.26.3"/>
    </reaction>
</comment>
<dbReference type="PANTHER" id="PTHR11207:SF0">
    <property type="entry name" value="RIBONUCLEASE 3"/>
    <property type="match status" value="1"/>
</dbReference>
<organism evidence="10 11">
    <name type="scientific">Niveispirillum cyanobacteriorum</name>
    <dbReference type="NCBI Taxonomy" id="1612173"/>
    <lineage>
        <taxon>Bacteria</taxon>
        <taxon>Pseudomonadati</taxon>
        <taxon>Pseudomonadota</taxon>
        <taxon>Alphaproteobacteria</taxon>
        <taxon>Rhodospirillales</taxon>
        <taxon>Azospirillaceae</taxon>
        <taxon>Niveispirillum</taxon>
    </lineage>
</organism>
<dbReference type="GO" id="GO:0010468">
    <property type="term" value="P:regulation of gene expression"/>
    <property type="evidence" value="ECO:0007669"/>
    <property type="project" value="TreeGrafter"/>
</dbReference>
<evidence type="ECO:0000256" key="1">
    <source>
        <dbReference type="ARBA" id="ARBA00000109"/>
    </source>
</evidence>
<proteinExistence type="inferred from homology"/>
<feature type="binding site" evidence="9">
    <location>
        <position position="116"/>
    </location>
    <ligand>
        <name>Mg(2+)</name>
        <dbReference type="ChEBI" id="CHEBI:18420"/>
    </ligand>
</feature>
<dbReference type="SMART" id="SM00535">
    <property type="entry name" value="RIBOc"/>
    <property type="match status" value="1"/>
</dbReference>
<evidence type="ECO:0000256" key="7">
    <source>
        <dbReference type="ARBA" id="ARBA00022801"/>
    </source>
</evidence>
<dbReference type="Gene3D" id="1.10.1520.10">
    <property type="entry name" value="Ribonuclease III domain"/>
    <property type="match status" value="1"/>
</dbReference>
<evidence type="ECO:0000256" key="2">
    <source>
        <dbReference type="ARBA" id="ARBA00010183"/>
    </source>
</evidence>
<dbReference type="NCBIfam" id="TIGR02191">
    <property type="entry name" value="RNaseIII"/>
    <property type="match status" value="1"/>
</dbReference>
<dbReference type="InterPro" id="IPR036389">
    <property type="entry name" value="RNase_III_sf"/>
</dbReference>
<comment type="cofactor">
    <cofactor evidence="9">
        <name>Mg(2+)</name>
        <dbReference type="ChEBI" id="CHEBI:18420"/>
    </cofactor>
</comment>
<dbReference type="PROSITE" id="PS50142">
    <property type="entry name" value="RNASE_3_2"/>
    <property type="match status" value="1"/>
</dbReference>
<keyword evidence="9" id="KW-0460">Magnesium</keyword>
<dbReference type="GO" id="GO:0006397">
    <property type="term" value="P:mRNA processing"/>
    <property type="evidence" value="ECO:0007669"/>
    <property type="project" value="UniProtKB-UniRule"/>
</dbReference>
<comment type="similarity">
    <text evidence="2">Belongs to the ribonuclease III family.</text>
</comment>
<dbReference type="FunFam" id="1.10.1520.10:FF:000001">
    <property type="entry name" value="Ribonuclease 3"/>
    <property type="match status" value="1"/>
</dbReference>
<keyword evidence="3 9" id="KW-0698">rRNA processing</keyword>
<dbReference type="InterPro" id="IPR000999">
    <property type="entry name" value="RNase_III_dom"/>
</dbReference>
<comment type="subunit">
    <text evidence="9">Homodimer.</text>
</comment>
<evidence type="ECO:0000313" key="10">
    <source>
        <dbReference type="EMBL" id="AUN29316.1"/>
    </source>
</evidence>
<keyword evidence="9" id="KW-0819">tRNA processing</keyword>
<evidence type="ECO:0000256" key="5">
    <source>
        <dbReference type="ARBA" id="ARBA00022722"/>
    </source>
</evidence>
<keyword evidence="9" id="KW-0963">Cytoplasm</keyword>
<dbReference type="Pfam" id="PF14622">
    <property type="entry name" value="Ribonucleas_3_3"/>
    <property type="match status" value="1"/>
</dbReference>
<evidence type="ECO:0000256" key="9">
    <source>
        <dbReference type="HAMAP-Rule" id="MF_00104"/>
    </source>
</evidence>
<feature type="binding site" evidence="9">
    <location>
        <position position="45"/>
    </location>
    <ligand>
        <name>Mg(2+)</name>
        <dbReference type="ChEBI" id="CHEBI:18420"/>
    </ligand>
</feature>
<comment type="subcellular location">
    <subcellularLocation>
        <location evidence="9">Cytoplasm</location>
    </subcellularLocation>
</comment>
<dbReference type="PROSITE" id="PS50137">
    <property type="entry name" value="DS_RBD"/>
    <property type="match status" value="1"/>
</dbReference>
<accession>A0A2K9N9T2</accession>
<dbReference type="SUPFAM" id="SSF69065">
    <property type="entry name" value="RNase III domain-like"/>
    <property type="match status" value="1"/>
</dbReference>
<dbReference type="InterPro" id="IPR011907">
    <property type="entry name" value="RNase_III"/>
</dbReference>
<dbReference type="InterPro" id="IPR014720">
    <property type="entry name" value="dsRBD_dom"/>
</dbReference>
<dbReference type="PANTHER" id="PTHR11207">
    <property type="entry name" value="RIBONUCLEASE III"/>
    <property type="match status" value="1"/>
</dbReference>
<dbReference type="GO" id="GO:0003725">
    <property type="term" value="F:double-stranded RNA binding"/>
    <property type="evidence" value="ECO:0007669"/>
    <property type="project" value="TreeGrafter"/>
</dbReference>
<keyword evidence="11" id="KW-1185">Reference proteome</keyword>
<sequence length="226" mass="24240">MELDALQEVLGHRFKDVSRLNEALTHPSVGGVNRAKVGKGYERLEFLGDRVLGLVVAEWLLERFPKEQEGALARRLTALVRAEALVVVADRIGLGQYLRLAPGEQAGDVKPAILADACEAVIGALYLDGGLPAAAGFIRQHWDAALEGAKAAPPQDPKTGLQEWALARGRKLPLYTDIGRTGPDHAPIFQVSVTVEGFEPVVATGPSKRAAEKSAAEALLSRIRTQ</sequence>
<dbReference type="GO" id="GO:0046872">
    <property type="term" value="F:metal ion binding"/>
    <property type="evidence" value="ECO:0007669"/>
    <property type="project" value="UniProtKB-KW"/>
</dbReference>
<evidence type="ECO:0000313" key="11">
    <source>
        <dbReference type="Proteomes" id="UP000234752"/>
    </source>
</evidence>
<dbReference type="GO" id="GO:0019843">
    <property type="term" value="F:rRNA binding"/>
    <property type="evidence" value="ECO:0007669"/>
    <property type="project" value="UniProtKB-KW"/>
</dbReference>